<dbReference type="AlphaFoldDB" id="A0A317XXY2"/>
<comment type="subunit">
    <text evidence="3">Associated with the spliceosome.</text>
</comment>
<dbReference type="InterPro" id="IPR019734">
    <property type="entry name" value="TPR_rpt"/>
</dbReference>
<comment type="function">
    <text evidence="9">Involved in pre-mRNA splicing and cell cycle progression. Required for the spliceosome assembly and initiation of the DNA replication.</text>
</comment>
<name>A0A317XXY2_9BASI</name>
<keyword evidence="5" id="KW-0747">Spliceosome</keyword>
<evidence type="ECO:0000313" key="14">
    <source>
        <dbReference type="EMBL" id="PWZ02209.1"/>
    </source>
</evidence>
<evidence type="ECO:0000256" key="7">
    <source>
        <dbReference type="ARBA" id="ARBA00023187"/>
    </source>
</evidence>
<dbReference type="GO" id="GO:0000974">
    <property type="term" value="C:Prp19 complex"/>
    <property type="evidence" value="ECO:0007669"/>
    <property type="project" value="TreeGrafter"/>
</dbReference>
<dbReference type="SMART" id="SM00386">
    <property type="entry name" value="HAT"/>
    <property type="match status" value="13"/>
</dbReference>
<dbReference type="PANTHER" id="PTHR11246:SF3">
    <property type="entry name" value="CROOKED NECK-LIKE PROTEIN 1"/>
    <property type="match status" value="1"/>
</dbReference>
<dbReference type="InterPro" id="IPR003107">
    <property type="entry name" value="HAT"/>
</dbReference>
<dbReference type="InParanoid" id="A0A317XXY2"/>
<keyword evidence="4" id="KW-0507">mRNA processing</keyword>
<dbReference type="Proteomes" id="UP000246740">
    <property type="component" value="Unassembled WGS sequence"/>
</dbReference>
<keyword evidence="7" id="KW-0508">mRNA splicing</keyword>
<dbReference type="FunFam" id="1.25.40.10:FF:000048">
    <property type="entry name" value="Cell cycle control protein"/>
    <property type="match status" value="1"/>
</dbReference>
<proteinExistence type="inferred from homology"/>
<feature type="domain" description="Pre-mRNA-splicing factor Syf1/CRNKL1-like C-terminal HAT-repeats" evidence="12">
    <location>
        <begin position="221"/>
        <end position="311"/>
    </location>
</feature>
<dbReference type="InterPro" id="IPR055433">
    <property type="entry name" value="HAT_Syf1-like_N"/>
</dbReference>
<dbReference type="GO" id="GO:0071011">
    <property type="term" value="C:precatalytic spliceosome"/>
    <property type="evidence" value="ECO:0007669"/>
    <property type="project" value="TreeGrafter"/>
</dbReference>
<dbReference type="FunCoup" id="A0A317XXY2">
    <property type="interactions" value="669"/>
</dbReference>
<keyword evidence="6" id="KW-0677">Repeat</keyword>
<dbReference type="PROSITE" id="PS50005">
    <property type="entry name" value="TPR"/>
    <property type="match status" value="1"/>
</dbReference>
<organism evidence="14 15">
    <name type="scientific">Testicularia cyperi</name>
    <dbReference type="NCBI Taxonomy" id="1882483"/>
    <lineage>
        <taxon>Eukaryota</taxon>
        <taxon>Fungi</taxon>
        <taxon>Dikarya</taxon>
        <taxon>Basidiomycota</taxon>
        <taxon>Ustilaginomycotina</taxon>
        <taxon>Ustilaginomycetes</taxon>
        <taxon>Ustilaginales</taxon>
        <taxon>Anthracoideaceae</taxon>
        <taxon>Testicularia</taxon>
    </lineage>
</organism>
<gene>
    <name evidence="14" type="ORF">BCV70DRAFT_198485</name>
</gene>
<dbReference type="Pfam" id="PF23233">
    <property type="entry name" value="HAT_Syf1_CNRKL1_N"/>
    <property type="match status" value="1"/>
</dbReference>
<evidence type="ECO:0000256" key="6">
    <source>
        <dbReference type="ARBA" id="ARBA00022737"/>
    </source>
</evidence>
<dbReference type="Gene3D" id="1.25.40.10">
    <property type="entry name" value="Tetratricopeptide repeat domain"/>
    <property type="match status" value="3"/>
</dbReference>
<evidence type="ECO:0000256" key="1">
    <source>
        <dbReference type="ARBA" id="ARBA00004123"/>
    </source>
</evidence>
<evidence type="ECO:0008006" key="16">
    <source>
        <dbReference type="Google" id="ProtNLM"/>
    </source>
</evidence>
<evidence type="ECO:0000313" key="15">
    <source>
        <dbReference type="Proteomes" id="UP000246740"/>
    </source>
</evidence>
<dbReference type="SUPFAM" id="SSF48452">
    <property type="entry name" value="TPR-like"/>
    <property type="match status" value="3"/>
</dbReference>
<evidence type="ECO:0000256" key="11">
    <source>
        <dbReference type="SAM" id="MobiDB-lite"/>
    </source>
</evidence>
<evidence type="ECO:0000256" key="10">
    <source>
        <dbReference type="PROSITE-ProRule" id="PRU00339"/>
    </source>
</evidence>
<evidence type="ECO:0000256" key="4">
    <source>
        <dbReference type="ARBA" id="ARBA00022664"/>
    </source>
</evidence>
<keyword evidence="10" id="KW-0802">TPR repeat</keyword>
<feature type="repeat" description="TPR" evidence="10">
    <location>
        <begin position="456"/>
        <end position="489"/>
    </location>
</feature>
<dbReference type="GO" id="GO:0071014">
    <property type="term" value="C:post-mRNA release spliceosomal complex"/>
    <property type="evidence" value="ECO:0007669"/>
    <property type="project" value="TreeGrafter"/>
</dbReference>
<dbReference type="STRING" id="1882483.A0A317XXY2"/>
<dbReference type="PANTHER" id="PTHR11246">
    <property type="entry name" value="PRE-MRNA SPLICING FACTOR"/>
    <property type="match status" value="1"/>
</dbReference>
<sequence length="750" mass="88317">MSGAAPRIKNRAPAPIQISAEQLLREAQERQEAPAVAPSQKVEDYEELEEYRGRKRKEFEDRIRRMRTNMSNWIRYAAWEASQGEMDRCRSVYERALDVDPHHLPIWLRYTDQELKMRNVQHARNLYDRAVSILPRIDQLWYKYVHLEELLGNIAGTRQVFERWMSWEPEEKAWAAYINLEVRYDELDRASAIWERAVTCHPTPKQWIRWAKFEEDRGNLEKARTVFQMALDYIGEDEDSMERAQGVFTAFAKMETRLKEYERARVIYKYALERLPRAKSEGIYASYTRFEKQYGTMSSVEETVIGKRRIQYEEEIAMADTAAGDYDPWFDYSRLEEDAYRNLAATDGSSDALEQAAGRVREVYERAIAQVPPSADKRDWRRYIFLWLRYALFEELDTRDYERAREVYKAAINMVPHRSFTFAKLWVQYARFEMRRLDLTTARKVFGTSIGMCPKMKLFSAYVELELSLKEFDRARKIYERALEWNPTNSRTWVQFAELEKNLFDVDRARALFELGVRQAESAESGSGGLDMPEIVWKAYIDFEFEERQWERVDALYERLLEKSGHVKVWISYALSKIQQAVALEEDEDDGDKDDDDDEEEEAEEREEVTEGESAGNARAQASAASTQLSEEEVEARRQRRETMAGEARKVFQRAYDDLKRRELKDERVMLLEAWKAFEQEHGAPSTIQDVENKMPRVVKKRRELADGSGAMEEYYDMLFPDDEDKGKSAFKLLQMAHAWRAAQAAKEQT</sequence>
<reference evidence="14 15" key="1">
    <citation type="journal article" date="2018" name="Mol. Biol. Evol.">
        <title>Broad Genomic Sampling Reveals a Smut Pathogenic Ancestry of the Fungal Clade Ustilaginomycotina.</title>
        <authorList>
            <person name="Kijpornyongpan T."/>
            <person name="Mondo S.J."/>
            <person name="Barry K."/>
            <person name="Sandor L."/>
            <person name="Lee J."/>
            <person name="Lipzen A."/>
            <person name="Pangilinan J."/>
            <person name="LaButti K."/>
            <person name="Hainaut M."/>
            <person name="Henrissat B."/>
            <person name="Grigoriev I.V."/>
            <person name="Spatafora J.W."/>
            <person name="Aime M.C."/>
        </authorList>
    </citation>
    <scope>NUCLEOTIDE SEQUENCE [LARGE SCALE GENOMIC DNA]</scope>
    <source>
        <strain evidence="14 15">MCA 3645</strain>
    </source>
</reference>
<dbReference type="EMBL" id="KZ819189">
    <property type="protein sequence ID" value="PWZ02209.1"/>
    <property type="molecule type" value="Genomic_DNA"/>
</dbReference>
<accession>A0A317XXY2</accession>
<dbReference type="InterPro" id="IPR045075">
    <property type="entry name" value="Syf1-like"/>
</dbReference>
<feature type="region of interest" description="Disordered" evidence="11">
    <location>
        <begin position="583"/>
        <end position="643"/>
    </location>
</feature>
<protein>
    <recommendedName>
        <fullName evidence="16">Pre-mRNA-splicing factor CLF1</fullName>
    </recommendedName>
</protein>
<dbReference type="GO" id="GO:0000245">
    <property type="term" value="P:spliceosomal complex assembly"/>
    <property type="evidence" value="ECO:0007669"/>
    <property type="project" value="TreeGrafter"/>
</dbReference>
<dbReference type="Pfam" id="PF23231">
    <property type="entry name" value="HAT_Syf1_CNRKL1_C"/>
    <property type="match status" value="2"/>
</dbReference>
<comment type="subcellular location">
    <subcellularLocation>
        <location evidence="1">Nucleus</location>
    </subcellularLocation>
</comment>
<keyword evidence="8" id="KW-0539">Nucleus</keyword>
<evidence type="ECO:0000259" key="12">
    <source>
        <dbReference type="Pfam" id="PF23231"/>
    </source>
</evidence>
<keyword evidence="15" id="KW-1185">Reference proteome</keyword>
<evidence type="ECO:0000256" key="2">
    <source>
        <dbReference type="ARBA" id="ARBA00008644"/>
    </source>
</evidence>
<feature type="domain" description="Pre-mRNA-splicing factor Syf1-like N-terminal HAT-repeats" evidence="13">
    <location>
        <begin position="58"/>
        <end position="202"/>
    </location>
</feature>
<evidence type="ECO:0000256" key="3">
    <source>
        <dbReference type="ARBA" id="ARBA00011524"/>
    </source>
</evidence>
<evidence type="ECO:0000259" key="13">
    <source>
        <dbReference type="Pfam" id="PF23233"/>
    </source>
</evidence>
<dbReference type="InterPro" id="IPR011990">
    <property type="entry name" value="TPR-like_helical_dom_sf"/>
</dbReference>
<evidence type="ECO:0000256" key="5">
    <source>
        <dbReference type="ARBA" id="ARBA00022728"/>
    </source>
</evidence>
<dbReference type="OrthoDB" id="541719at2759"/>
<comment type="similarity">
    <text evidence="2">Belongs to the crooked-neck family.</text>
</comment>
<dbReference type="InterPro" id="IPR055430">
    <property type="entry name" value="HAT_Syf1_CNRKL1_C"/>
</dbReference>
<feature type="compositionally biased region" description="Low complexity" evidence="11">
    <location>
        <begin position="612"/>
        <end position="629"/>
    </location>
</feature>
<evidence type="ECO:0000256" key="8">
    <source>
        <dbReference type="ARBA" id="ARBA00023242"/>
    </source>
</evidence>
<feature type="compositionally biased region" description="Acidic residues" evidence="11">
    <location>
        <begin position="584"/>
        <end position="611"/>
    </location>
</feature>
<dbReference type="GO" id="GO:0071007">
    <property type="term" value="C:U2-type catalytic step 2 spliceosome"/>
    <property type="evidence" value="ECO:0007669"/>
    <property type="project" value="TreeGrafter"/>
</dbReference>
<feature type="domain" description="Pre-mRNA-splicing factor Syf1/CRNKL1-like C-terminal HAT-repeats" evidence="12">
    <location>
        <begin position="363"/>
        <end position="606"/>
    </location>
</feature>
<evidence type="ECO:0000256" key="9">
    <source>
        <dbReference type="ARBA" id="ARBA00037040"/>
    </source>
</evidence>